<comment type="caution">
    <text evidence="1">The sequence shown here is derived from an EMBL/GenBank/DDBJ whole genome shotgun (WGS) entry which is preliminary data.</text>
</comment>
<protein>
    <submittedName>
        <fullName evidence="1">Uncharacterized protein</fullName>
    </submittedName>
</protein>
<accession>A0ABQ5SS87</accession>
<dbReference type="Proteomes" id="UP001142292">
    <property type="component" value="Unassembled WGS sequence"/>
</dbReference>
<reference evidence="1" key="1">
    <citation type="journal article" date="2014" name="Int. J. Syst. Evol. Microbiol.">
        <title>Complete genome of a new Firmicutes species belonging to the dominant human colonic microbiota ('Ruminococcus bicirculans') reveals two chromosomes and a selective capacity to utilize plant glucans.</title>
        <authorList>
            <consortium name="NISC Comparative Sequencing Program"/>
            <person name="Wegmann U."/>
            <person name="Louis P."/>
            <person name="Goesmann A."/>
            <person name="Henrissat B."/>
            <person name="Duncan S.H."/>
            <person name="Flint H.J."/>
        </authorList>
    </citation>
    <scope>NUCLEOTIDE SEQUENCE</scope>
    <source>
        <strain evidence="1">VKM Ac-1246</strain>
    </source>
</reference>
<sequence>MAVKTFTDPDALAEHLGERLASEVIHGKVGGIGMADQFLHDLASIKACEAGEPVIVWDA</sequence>
<reference evidence="1" key="2">
    <citation type="submission" date="2023-01" db="EMBL/GenBank/DDBJ databases">
        <authorList>
            <person name="Sun Q."/>
            <person name="Evtushenko L."/>
        </authorList>
    </citation>
    <scope>NUCLEOTIDE SEQUENCE</scope>
    <source>
        <strain evidence="1">VKM Ac-1246</strain>
    </source>
</reference>
<evidence type="ECO:0000313" key="1">
    <source>
        <dbReference type="EMBL" id="GLJ67002.1"/>
    </source>
</evidence>
<keyword evidence="2" id="KW-1185">Reference proteome</keyword>
<gene>
    <name evidence="1" type="ORF">GCM10017579_10380</name>
</gene>
<name>A0ABQ5SS87_9ACTN</name>
<dbReference type="RefSeq" id="WP_189119820.1">
    <property type="nucleotide sequence ID" value="NZ_BMRK01000015.1"/>
</dbReference>
<proteinExistence type="predicted"/>
<evidence type="ECO:0000313" key="2">
    <source>
        <dbReference type="Proteomes" id="UP001142292"/>
    </source>
</evidence>
<dbReference type="EMBL" id="BSEL01000003">
    <property type="protein sequence ID" value="GLJ67002.1"/>
    <property type="molecule type" value="Genomic_DNA"/>
</dbReference>
<organism evidence="1 2">
    <name type="scientific">Nocardioides luteus</name>
    <dbReference type="NCBI Taxonomy" id="1844"/>
    <lineage>
        <taxon>Bacteria</taxon>
        <taxon>Bacillati</taxon>
        <taxon>Actinomycetota</taxon>
        <taxon>Actinomycetes</taxon>
        <taxon>Propionibacteriales</taxon>
        <taxon>Nocardioidaceae</taxon>
        <taxon>Nocardioides</taxon>
    </lineage>
</organism>